<dbReference type="EMBL" id="DS480400">
    <property type="protein sequence ID" value="EDO17665.1"/>
    <property type="molecule type" value="Genomic_DNA"/>
</dbReference>
<keyword evidence="7" id="KW-0732">Signal</keyword>
<feature type="transmembrane region" description="Helical" evidence="6">
    <location>
        <begin position="208"/>
        <end position="225"/>
    </location>
</feature>
<evidence type="ECO:0000256" key="4">
    <source>
        <dbReference type="ARBA" id="ARBA00022989"/>
    </source>
</evidence>
<dbReference type="PANTHER" id="PTHR12692">
    <property type="entry name" value="DOLICHYL-DIPHOSPHOOLIGOSACCHARIDE--PROTEIN GLYCOSYLTRANSFERASE-RELATED"/>
    <property type="match status" value="1"/>
</dbReference>
<dbReference type="Proteomes" id="UP000000267">
    <property type="component" value="Unassembled WGS sequence"/>
</dbReference>
<feature type="transmembrane region" description="Helical" evidence="6">
    <location>
        <begin position="255"/>
        <end position="278"/>
    </location>
</feature>
<dbReference type="AlphaFoldDB" id="A7TJ96"/>
<accession>A7TJ96</accession>
<keyword evidence="3 6" id="KW-0812">Transmembrane</keyword>
<dbReference type="OMA" id="WQFGIEI"/>
<feature type="transmembrane region" description="Helical" evidence="6">
    <location>
        <begin position="180"/>
        <end position="199"/>
    </location>
</feature>
<evidence type="ECO:0000256" key="2">
    <source>
        <dbReference type="ARBA" id="ARBA00009561"/>
    </source>
</evidence>
<dbReference type="KEGG" id="vpo:Kpol_1004p40"/>
<keyword evidence="5 6" id="KW-0472">Membrane</keyword>
<dbReference type="GO" id="GO:0008250">
    <property type="term" value="C:oligosaccharyltransferase complex"/>
    <property type="evidence" value="ECO:0007669"/>
    <property type="project" value="EnsemblFungi"/>
</dbReference>
<dbReference type="OrthoDB" id="67566at2759"/>
<evidence type="ECO:0000256" key="6">
    <source>
        <dbReference type="SAM" id="Phobius"/>
    </source>
</evidence>
<comment type="subcellular location">
    <subcellularLocation>
        <location evidence="1">Endoplasmic reticulum membrane</location>
        <topology evidence="1">Multi-pass membrane protein</topology>
    </subcellularLocation>
</comment>
<dbReference type="PhylomeDB" id="A7TJ96"/>
<sequence length="322" mass="37186">MNVNLLVWFLVSITSQLVCCLIDDVKPLLSLRDRDRIIEVTDENYESLMGGVKGYSTVLYITMRGELNGKACDMCNEFEETLRQASNQIYYQYPDLNVLFYIADVGVNKKLAQDLKLKFIPHLLVYPPATDNSFKWSTSQFYQYELTERVVKELMALANFLGKTLNILIKINEPFKYDEFIFYFGTSMLVFIILKKIILPRVNNKSKFAMAVFSFTVIFLSITGYKFTEIKGIPFIARNDKGEIMYFSGGMNWQFGIEIFTVSTMYLVLGLQTLLLICLPKLSVNENVKFISCLFLTVSIFYSFSYYISCFMIKSPGYAFSF</sequence>
<dbReference type="FunCoup" id="A7TJ96">
    <property type="interactions" value="140"/>
</dbReference>
<dbReference type="InParanoid" id="A7TJ96"/>
<evidence type="ECO:0000256" key="1">
    <source>
        <dbReference type="ARBA" id="ARBA00004477"/>
    </source>
</evidence>
<dbReference type="RefSeq" id="XP_001645523.1">
    <property type="nucleotide sequence ID" value="XM_001645473.1"/>
</dbReference>
<organism evidence="9">
    <name type="scientific">Vanderwaltozyma polyspora (strain ATCC 22028 / DSM 70294 / BCRC 21397 / CBS 2163 / NBRC 10782 / NRRL Y-8283 / UCD 57-17)</name>
    <name type="common">Kluyveromyces polysporus</name>
    <dbReference type="NCBI Taxonomy" id="436907"/>
    <lineage>
        <taxon>Eukaryota</taxon>
        <taxon>Fungi</taxon>
        <taxon>Dikarya</taxon>
        <taxon>Ascomycota</taxon>
        <taxon>Saccharomycotina</taxon>
        <taxon>Saccharomycetes</taxon>
        <taxon>Saccharomycetales</taxon>
        <taxon>Saccharomycetaceae</taxon>
        <taxon>Vanderwaltozyma</taxon>
    </lineage>
</organism>
<dbReference type="InterPro" id="IPR021149">
    <property type="entry name" value="OligosaccharylTrfase_OST3/OST6"/>
</dbReference>
<keyword evidence="4 6" id="KW-1133">Transmembrane helix</keyword>
<feature type="transmembrane region" description="Helical" evidence="6">
    <location>
        <begin position="290"/>
        <end position="308"/>
    </location>
</feature>
<dbReference type="GO" id="GO:0015035">
    <property type="term" value="F:protein-disulfide reductase activity"/>
    <property type="evidence" value="ECO:0007669"/>
    <property type="project" value="EnsemblFungi"/>
</dbReference>
<dbReference type="STRING" id="436907.A7TJ96"/>
<dbReference type="InterPro" id="IPR036249">
    <property type="entry name" value="Thioredoxin-like_sf"/>
</dbReference>
<dbReference type="Gene3D" id="3.40.30.10">
    <property type="entry name" value="Glutaredoxin"/>
    <property type="match status" value="1"/>
</dbReference>
<proteinExistence type="inferred from homology"/>
<dbReference type="Pfam" id="PF04756">
    <property type="entry name" value="OST3_OST6"/>
    <property type="match status" value="1"/>
</dbReference>
<gene>
    <name evidence="8" type="ORF">Kpol_1004p40</name>
</gene>
<keyword evidence="9" id="KW-1185">Reference proteome</keyword>
<dbReference type="SUPFAM" id="SSF52833">
    <property type="entry name" value="Thioredoxin-like"/>
    <property type="match status" value="1"/>
</dbReference>
<evidence type="ECO:0000313" key="9">
    <source>
        <dbReference type="Proteomes" id="UP000000267"/>
    </source>
</evidence>
<evidence type="ECO:0000256" key="5">
    <source>
        <dbReference type="ARBA" id="ARBA00023136"/>
    </source>
</evidence>
<dbReference type="eggNOG" id="KOG2603">
    <property type="taxonomic scope" value="Eukaryota"/>
</dbReference>
<evidence type="ECO:0000313" key="8">
    <source>
        <dbReference type="EMBL" id="EDO17665.1"/>
    </source>
</evidence>
<protein>
    <submittedName>
        <fullName evidence="8">Uncharacterized protein</fullName>
    </submittedName>
</protein>
<comment type="similarity">
    <text evidence="2">Belongs to the OST3/OST6 family.</text>
</comment>
<dbReference type="GO" id="GO:0018279">
    <property type="term" value="P:protein N-linked glycosylation via asparagine"/>
    <property type="evidence" value="ECO:0007669"/>
    <property type="project" value="TreeGrafter"/>
</dbReference>
<dbReference type="GeneID" id="5545905"/>
<evidence type="ECO:0000256" key="3">
    <source>
        <dbReference type="ARBA" id="ARBA00022692"/>
    </source>
</evidence>
<reference evidence="8 9" key="1">
    <citation type="journal article" date="2007" name="Proc. Natl. Acad. Sci. U.S.A.">
        <title>Independent sorting-out of thousands of duplicated gene pairs in two yeast species descended from a whole-genome duplication.</title>
        <authorList>
            <person name="Scannell D.R."/>
            <person name="Frank A.C."/>
            <person name="Conant G.C."/>
            <person name="Byrne K.P."/>
            <person name="Woolfit M."/>
            <person name="Wolfe K.H."/>
        </authorList>
    </citation>
    <scope>NUCLEOTIDE SEQUENCE [LARGE SCALE GENOMIC DNA]</scope>
    <source>
        <strain evidence="9">ATCC 22028 / DSM 70294 / BCRC 21397 / CBS 2163 / NBRC 10782 / NRRL Y-8283 / UCD 57-17</strain>
    </source>
</reference>
<dbReference type="HOGENOM" id="CLU_052855_2_1_1"/>
<feature type="chain" id="PRO_5002715121" evidence="7">
    <location>
        <begin position="21"/>
        <end position="322"/>
    </location>
</feature>
<feature type="signal peptide" evidence="7">
    <location>
        <begin position="1"/>
        <end position="20"/>
    </location>
</feature>
<name>A7TJ96_VANPO</name>
<dbReference type="PANTHER" id="PTHR12692:SF3">
    <property type="entry name" value="DOLICHYL-DIPHOSPHOOLIGOSACCHARIDE--PROTEIN GLYCOSYLTRANSFERASE SUBUNIT OST6"/>
    <property type="match status" value="1"/>
</dbReference>
<evidence type="ECO:0000256" key="7">
    <source>
        <dbReference type="SAM" id="SignalP"/>
    </source>
</evidence>